<feature type="transmembrane region" description="Helical" evidence="6">
    <location>
        <begin position="114"/>
        <end position="130"/>
    </location>
</feature>
<dbReference type="EMBL" id="OV696701">
    <property type="protein sequence ID" value="CAH1248340.1"/>
    <property type="molecule type" value="Genomic_DNA"/>
</dbReference>
<sequence>MDSDESFRYHQYASSFGRDYGTNPFCGWGSFFVTAPDVRLQGWQYAHFFYHLSYVTMVTTIVSGAMAGRTRLKAYMVYCIVNVPLLVFPMHWVWGHNGWLKQLGALDVSGAGPVHVIAGTHSLVLATLMLRQRQGKSSRDKQPPRESPQKMLIGTCLLWCGFHGLSIGSTFGIAGSRWKLATRAVVNSFVSSSTGAMLAILLSYYINKGKIKAGDLARAILGSLVGVSGISRVTHPWAALIIGGISSVLTYFVPVGLNKLKVDDPVNGVAVHGACGLWGVLSVGIFGVLELEGESNTYRGMIEGGGFYLFGVQTLEAVILILWSGVTSAAVFKAIDVTIGLSVAPEVEERGLDLYEHGIGELPGDTLEKLEKAEEEEEEEIEEKEGDINSEDSHHPVKSERSATKTRVLDAKDVDVNVSYVNEKTTTPTQAPGVRGRTNARQVPNMRRHEVDVNPSTNVVDVENTSKRVSNVGATVVEDREDCILAVEDGTISKKISLEKRDSGYNSETGSVSKTISLDLEIKDIGFDSEDETIPKTLPQETNYSSTDSGHETDIRMKGRRRIRSIKGSISKACSILFSNDNTLSSIPEASTSMEVEDSGVSDSDFRKSILKSIVDRKTMSLKKREKVLRFLEGERVTYPATDTFPRVAKGQTMTFMFHDSE</sequence>
<dbReference type="Pfam" id="PF00909">
    <property type="entry name" value="Ammonium_transp"/>
    <property type="match status" value="1"/>
</dbReference>
<protein>
    <submittedName>
        <fullName evidence="8">RHAG protein</fullName>
    </submittedName>
</protein>
<feature type="region of interest" description="Disordered" evidence="5">
    <location>
        <begin position="531"/>
        <end position="555"/>
    </location>
</feature>
<feature type="transmembrane region" description="Helical" evidence="6">
    <location>
        <begin position="185"/>
        <end position="206"/>
    </location>
</feature>
<feature type="region of interest" description="Disordered" evidence="5">
    <location>
        <begin position="365"/>
        <end position="408"/>
    </location>
</feature>
<dbReference type="InterPro" id="IPR029020">
    <property type="entry name" value="Ammonium/urea_transptr"/>
</dbReference>
<dbReference type="PANTHER" id="PTHR11730:SF58">
    <property type="entry name" value="AMMONIUM TRANSPORTER"/>
    <property type="match status" value="1"/>
</dbReference>
<evidence type="ECO:0000256" key="1">
    <source>
        <dbReference type="ARBA" id="ARBA00004141"/>
    </source>
</evidence>
<dbReference type="GO" id="GO:0097272">
    <property type="term" value="P:ammonium homeostasis"/>
    <property type="evidence" value="ECO:0007669"/>
    <property type="project" value="TreeGrafter"/>
</dbReference>
<keyword evidence="2 6" id="KW-0812">Transmembrane</keyword>
<evidence type="ECO:0000256" key="5">
    <source>
        <dbReference type="SAM" id="MobiDB-lite"/>
    </source>
</evidence>
<feature type="compositionally biased region" description="Basic and acidic residues" evidence="5">
    <location>
        <begin position="391"/>
        <end position="408"/>
    </location>
</feature>
<reference evidence="8" key="1">
    <citation type="submission" date="2022-01" db="EMBL/GenBank/DDBJ databases">
        <authorList>
            <person name="Braso-Vives M."/>
        </authorList>
    </citation>
    <scope>NUCLEOTIDE SEQUENCE</scope>
</reference>
<dbReference type="AlphaFoldDB" id="A0A8J9Z638"/>
<dbReference type="GO" id="GO:0005886">
    <property type="term" value="C:plasma membrane"/>
    <property type="evidence" value="ECO:0007669"/>
    <property type="project" value="TreeGrafter"/>
</dbReference>
<feature type="compositionally biased region" description="Polar residues" evidence="5">
    <location>
        <begin position="539"/>
        <end position="548"/>
    </location>
</feature>
<evidence type="ECO:0000256" key="3">
    <source>
        <dbReference type="ARBA" id="ARBA00022989"/>
    </source>
</evidence>
<dbReference type="Proteomes" id="UP000838412">
    <property type="component" value="Chromosome 16"/>
</dbReference>
<keyword evidence="9" id="KW-1185">Reference proteome</keyword>
<dbReference type="InterPro" id="IPR024041">
    <property type="entry name" value="NH4_transpt_AmtB-like_dom"/>
</dbReference>
<feature type="transmembrane region" description="Helical" evidence="6">
    <location>
        <begin position="151"/>
        <end position="173"/>
    </location>
</feature>
<comment type="subcellular location">
    <subcellularLocation>
        <location evidence="1">Membrane</location>
        <topology evidence="1">Multi-pass membrane protein</topology>
    </subcellularLocation>
</comment>
<evidence type="ECO:0000256" key="2">
    <source>
        <dbReference type="ARBA" id="ARBA00022692"/>
    </source>
</evidence>
<gene>
    <name evidence="8" type="primary">RHAG</name>
    <name evidence="8" type="ORF">BLAG_LOCUS9692</name>
</gene>
<evidence type="ECO:0000256" key="6">
    <source>
        <dbReference type="SAM" id="Phobius"/>
    </source>
</evidence>
<feature type="transmembrane region" description="Helical" evidence="6">
    <location>
        <begin position="309"/>
        <end position="332"/>
    </location>
</feature>
<feature type="transmembrane region" description="Helical" evidence="6">
    <location>
        <begin position="237"/>
        <end position="257"/>
    </location>
</feature>
<feature type="transmembrane region" description="Helical" evidence="6">
    <location>
        <begin position="269"/>
        <end position="289"/>
    </location>
</feature>
<keyword evidence="4 6" id="KW-0472">Membrane</keyword>
<evidence type="ECO:0000256" key="4">
    <source>
        <dbReference type="ARBA" id="ARBA00023136"/>
    </source>
</evidence>
<feature type="transmembrane region" description="Helical" evidence="6">
    <location>
        <begin position="75"/>
        <end position="94"/>
    </location>
</feature>
<dbReference type="SUPFAM" id="SSF111352">
    <property type="entry name" value="Ammonium transporter"/>
    <property type="match status" value="1"/>
</dbReference>
<evidence type="ECO:0000259" key="7">
    <source>
        <dbReference type="Pfam" id="PF00909"/>
    </source>
</evidence>
<keyword evidence="3 6" id="KW-1133">Transmembrane helix</keyword>
<dbReference type="GO" id="GO:0008519">
    <property type="term" value="F:ammonium channel activity"/>
    <property type="evidence" value="ECO:0007669"/>
    <property type="project" value="InterPro"/>
</dbReference>
<feature type="domain" description="Ammonium transporter AmtB-like" evidence="7">
    <location>
        <begin position="12"/>
        <end position="358"/>
    </location>
</feature>
<accession>A0A8J9Z638</accession>
<organism evidence="8 9">
    <name type="scientific">Branchiostoma lanceolatum</name>
    <name type="common">Common lancelet</name>
    <name type="synonym">Amphioxus lanceolatum</name>
    <dbReference type="NCBI Taxonomy" id="7740"/>
    <lineage>
        <taxon>Eukaryota</taxon>
        <taxon>Metazoa</taxon>
        <taxon>Chordata</taxon>
        <taxon>Cephalochordata</taxon>
        <taxon>Leptocardii</taxon>
        <taxon>Amphioxiformes</taxon>
        <taxon>Branchiostomatidae</taxon>
        <taxon>Branchiostoma</taxon>
    </lineage>
</organism>
<feature type="compositionally biased region" description="Acidic residues" evidence="5">
    <location>
        <begin position="373"/>
        <end position="390"/>
    </location>
</feature>
<evidence type="ECO:0000313" key="8">
    <source>
        <dbReference type="EMBL" id="CAH1248340.1"/>
    </source>
</evidence>
<feature type="transmembrane region" description="Helical" evidence="6">
    <location>
        <begin position="48"/>
        <end position="68"/>
    </location>
</feature>
<proteinExistence type="predicted"/>
<dbReference type="OrthoDB" id="534912at2759"/>
<dbReference type="Gene3D" id="1.10.3430.10">
    <property type="entry name" value="Ammonium transporter AmtB like domains"/>
    <property type="match status" value="1"/>
</dbReference>
<name>A0A8J9Z638_BRALA</name>
<evidence type="ECO:0000313" key="9">
    <source>
        <dbReference type="Proteomes" id="UP000838412"/>
    </source>
</evidence>
<dbReference type="PANTHER" id="PTHR11730">
    <property type="entry name" value="AMMONIUM TRANSPORTER"/>
    <property type="match status" value="1"/>
</dbReference>